<protein>
    <submittedName>
        <fullName evidence="1">Uncharacterized protein</fullName>
    </submittedName>
</protein>
<accession>A0A1B7X4Y7</accession>
<evidence type="ECO:0000313" key="1">
    <source>
        <dbReference type="EMBL" id="OBQ44422.1"/>
    </source>
</evidence>
<dbReference type="AlphaFoldDB" id="A0A1B7X4Y7"/>
<comment type="caution">
    <text evidence="1">The sequence shown here is derived from an EMBL/GenBank/DDBJ whole genome shotgun (WGS) entry which is preliminary data.</text>
</comment>
<evidence type="ECO:0000313" key="2">
    <source>
        <dbReference type="Proteomes" id="UP000092093"/>
    </source>
</evidence>
<proteinExistence type="predicted"/>
<name>A0A1B7X4Y7_APHFL</name>
<organism evidence="1 2">
    <name type="scientific">Aphanizomenon flos-aquae WA102</name>
    <dbReference type="NCBI Taxonomy" id="1710896"/>
    <lineage>
        <taxon>Bacteria</taxon>
        <taxon>Bacillati</taxon>
        <taxon>Cyanobacteriota</taxon>
        <taxon>Cyanophyceae</taxon>
        <taxon>Nostocales</taxon>
        <taxon>Aphanizomenonaceae</taxon>
        <taxon>Aphanizomenon</taxon>
    </lineage>
</organism>
<gene>
    <name evidence="1" type="ORF">AN484_07000</name>
</gene>
<dbReference type="EMBL" id="LJOW01000022">
    <property type="protein sequence ID" value="OBQ44422.1"/>
    <property type="molecule type" value="Genomic_DNA"/>
</dbReference>
<sequence length="113" mass="12810">MNNVRQILNDWFANGFGEPPDIHKHLFWRSEYGGWQPKQDTITAFKANPAREHTFTVNGFTLHSCSGYNTVLLELPNGVWIEVFAGGIWHEYDGGYVVCFASALPPVSHIFKV</sequence>
<reference evidence="1 2" key="1">
    <citation type="submission" date="2015-09" db="EMBL/GenBank/DDBJ databases">
        <title>Aphanizomenon flos-aquae WA102.</title>
        <authorList>
            <person name="Driscoll C."/>
        </authorList>
    </citation>
    <scope>NUCLEOTIDE SEQUENCE [LARGE SCALE GENOMIC DNA]</scope>
    <source>
        <strain evidence="1">WA102</strain>
    </source>
</reference>
<dbReference type="Proteomes" id="UP000092093">
    <property type="component" value="Unassembled WGS sequence"/>
</dbReference>